<dbReference type="PANTHER" id="PTHR43130:SF11">
    <property type="entry name" value="TRANSCRIPTIONAL REGULATORY PROTEIN"/>
    <property type="match status" value="1"/>
</dbReference>
<dbReference type="Proteomes" id="UP001429745">
    <property type="component" value="Unassembled WGS sequence"/>
</dbReference>
<dbReference type="InterPro" id="IPR009057">
    <property type="entry name" value="Homeodomain-like_sf"/>
</dbReference>
<gene>
    <name evidence="5" type="ORF">HF576_04660</name>
</gene>
<dbReference type="PROSITE" id="PS00041">
    <property type="entry name" value="HTH_ARAC_FAMILY_1"/>
    <property type="match status" value="1"/>
</dbReference>
<dbReference type="SMART" id="SM00342">
    <property type="entry name" value="HTH_ARAC"/>
    <property type="match status" value="1"/>
</dbReference>
<evidence type="ECO:0000259" key="4">
    <source>
        <dbReference type="PROSITE" id="PS01124"/>
    </source>
</evidence>
<dbReference type="InterPro" id="IPR018060">
    <property type="entry name" value="HTH_AraC"/>
</dbReference>
<evidence type="ECO:0000256" key="1">
    <source>
        <dbReference type="ARBA" id="ARBA00023015"/>
    </source>
</evidence>
<dbReference type="InterPro" id="IPR018062">
    <property type="entry name" value="HTH_AraC-typ_CS"/>
</dbReference>
<accession>A0ABX1KAH6</accession>
<keyword evidence="6" id="KW-1185">Reference proteome</keyword>
<dbReference type="Gene3D" id="3.40.50.880">
    <property type="match status" value="1"/>
</dbReference>
<dbReference type="Gene3D" id="1.10.10.60">
    <property type="entry name" value="Homeodomain-like"/>
    <property type="match status" value="1"/>
</dbReference>
<dbReference type="EMBL" id="JABACI010000001">
    <property type="protein sequence ID" value="NLP83130.1"/>
    <property type="molecule type" value="Genomic_DNA"/>
</dbReference>
<dbReference type="PROSITE" id="PS01124">
    <property type="entry name" value="HTH_ARAC_FAMILY_2"/>
    <property type="match status" value="1"/>
</dbReference>
<protein>
    <submittedName>
        <fullName evidence="5">Helix-turn-helix domain-containing protein</fullName>
    </submittedName>
</protein>
<evidence type="ECO:0000313" key="5">
    <source>
        <dbReference type="EMBL" id="NLP83130.1"/>
    </source>
</evidence>
<dbReference type="Pfam" id="PF01965">
    <property type="entry name" value="DJ-1_PfpI"/>
    <property type="match status" value="1"/>
</dbReference>
<evidence type="ECO:0000256" key="3">
    <source>
        <dbReference type="ARBA" id="ARBA00023163"/>
    </source>
</evidence>
<dbReference type="InterPro" id="IPR029062">
    <property type="entry name" value="Class_I_gatase-like"/>
</dbReference>
<dbReference type="PANTHER" id="PTHR43130">
    <property type="entry name" value="ARAC-FAMILY TRANSCRIPTIONAL REGULATOR"/>
    <property type="match status" value="1"/>
</dbReference>
<dbReference type="SUPFAM" id="SSF52317">
    <property type="entry name" value="Class I glutamine amidotransferase-like"/>
    <property type="match status" value="1"/>
</dbReference>
<evidence type="ECO:0000313" key="6">
    <source>
        <dbReference type="Proteomes" id="UP001429745"/>
    </source>
</evidence>
<feature type="domain" description="HTH araC/xylS-type" evidence="4">
    <location>
        <begin position="235"/>
        <end position="333"/>
    </location>
</feature>
<organism evidence="5 6">
    <name type="scientific">Microbacterium salsuginis</name>
    <dbReference type="NCBI Taxonomy" id="2722803"/>
    <lineage>
        <taxon>Bacteria</taxon>
        <taxon>Bacillati</taxon>
        <taxon>Actinomycetota</taxon>
        <taxon>Actinomycetes</taxon>
        <taxon>Micrococcales</taxon>
        <taxon>Microbacteriaceae</taxon>
        <taxon>Microbacterium</taxon>
    </lineage>
</organism>
<name>A0ABX1KAH6_9MICO</name>
<dbReference type="SUPFAM" id="SSF46689">
    <property type="entry name" value="Homeodomain-like"/>
    <property type="match status" value="2"/>
</dbReference>
<dbReference type="InterPro" id="IPR052158">
    <property type="entry name" value="INH-QAR"/>
</dbReference>
<comment type="caution">
    <text evidence="5">The sequence shown here is derived from an EMBL/GenBank/DDBJ whole genome shotgun (WGS) entry which is preliminary data.</text>
</comment>
<sequence length="357" mass="39063">MCSSIMPMTRTLDVSVVALPDTGVATMFGVLDVLNSFRLMGIGDPSAAPPFRAGIVGAEAGPLPGVSGVPVPVERSIRDVAATDIVIVPSIVLGPHGWETGRYPDIVAWASRMHEQGALLCSACSGIFLLAETGRFDGRDVTVHYDYAPQLRAAHPGVRVHPERALMVAGSRDELVTSGASTTWHDLVLYLTGRFAGAVLAQETARVFALQWHQDGLAPYMVFEGRSDHGDAVVADSQEWLRTHFSLATPVEQMVVRSGLAERTFKRRFTEATGVSPLAYVQRLRVEEAKRRLERSEDSVEAIGWHVGYEDSAFFRRLFRRITGLSPAAYRKRFRVPIITTPASAPNPDLSRSSPRR</sequence>
<dbReference type="InterPro" id="IPR002818">
    <property type="entry name" value="DJ-1/PfpI"/>
</dbReference>
<dbReference type="Pfam" id="PF12833">
    <property type="entry name" value="HTH_18"/>
    <property type="match status" value="1"/>
</dbReference>
<keyword evidence="1" id="KW-0805">Transcription regulation</keyword>
<keyword evidence="2" id="KW-0238">DNA-binding</keyword>
<keyword evidence="3" id="KW-0804">Transcription</keyword>
<evidence type="ECO:0000256" key="2">
    <source>
        <dbReference type="ARBA" id="ARBA00023125"/>
    </source>
</evidence>
<reference evidence="5 6" key="1">
    <citation type="submission" date="2020-04" db="EMBL/GenBank/DDBJ databases">
        <title>CFH 90308 Microbacterium sp.</title>
        <authorList>
            <person name="Nie G."/>
            <person name="Ming H."/>
            <person name="Xia T."/>
        </authorList>
    </citation>
    <scope>NUCLEOTIDE SEQUENCE [LARGE SCALE GENOMIC DNA]</scope>
    <source>
        <strain evidence="5 6">CFH 90308</strain>
    </source>
</reference>
<proteinExistence type="predicted"/>